<evidence type="ECO:0000313" key="2">
    <source>
        <dbReference type="EMBL" id="AGT10939.1"/>
    </source>
</evidence>
<reference evidence="2 3" key="1">
    <citation type="journal article" date="2014" name="BMC Genomics">
        <title>Architecture and functions of a multipartite genome of the methylotrophic bacterium Paracoccus aminophilus JCM 7686, containing primary and secondary chromids.</title>
        <authorList>
            <person name="Dziewit L."/>
            <person name="Czarnecki J."/>
            <person name="Wibberg D."/>
            <person name="Radlinska M."/>
            <person name="Mrozek P."/>
            <person name="Szymczak M."/>
            <person name="Schluter A."/>
            <person name="Puhler A."/>
            <person name="Bartosik D."/>
        </authorList>
    </citation>
    <scope>NUCLEOTIDE SEQUENCE [LARGE SCALE GENOMIC DNA]</scope>
    <source>
        <strain evidence="2">JCM 7686</strain>
        <plasmid evidence="3">Plasmid pAMI4</plasmid>
    </source>
</reference>
<dbReference type="KEGG" id="pami:JCM7686_pAMI4p249"/>
<dbReference type="NCBIfam" id="TIGR03891">
    <property type="entry name" value="thiopep_ocin"/>
    <property type="match status" value="1"/>
</dbReference>
<gene>
    <name evidence="2" type="ORF">JCM7686_pAMI4p249</name>
</gene>
<geneLocation type="plasmid" evidence="2 3">
    <name>pAMI4</name>
</geneLocation>
<organism evidence="2 3">
    <name type="scientific">Paracoccus aminophilus JCM 7686</name>
    <dbReference type="NCBI Taxonomy" id="1367847"/>
    <lineage>
        <taxon>Bacteria</taxon>
        <taxon>Pseudomonadati</taxon>
        <taxon>Pseudomonadota</taxon>
        <taxon>Alphaproteobacteria</taxon>
        <taxon>Rhodobacterales</taxon>
        <taxon>Paracoccaceae</taxon>
        <taxon>Paracoccus</taxon>
    </lineage>
</organism>
<dbReference type="Proteomes" id="UP000015480">
    <property type="component" value="Plasmid pAMI4"/>
</dbReference>
<dbReference type="RefSeq" id="WP_020952423.1">
    <property type="nucleotide sequence ID" value="NC_022049.1"/>
</dbReference>
<keyword evidence="3" id="KW-1185">Reference proteome</keyword>
<dbReference type="HOGENOM" id="CLU_073591_0_0_5"/>
<dbReference type="Pfam" id="PF14028">
    <property type="entry name" value="Lant_dehydr_C"/>
    <property type="match status" value="1"/>
</dbReference>
<name>S5XTU6_PARAH</name>
<dbReference type="OrthoDB" id="7620231at2"/>
<accession>S5XTU6</accession>
<dbReference type="InterPro" id="IPR023809">
    <property type="entry name" value="Thiopep_bacteriocin_synth_dom"/>
</dbReference>
<evidence type="ECO:0000313" key="3">
    <source>
        <dbReference type="Proteomes" id="UP000015480"/>
    </source>
</evidence>
<protein>
    <recommendedName>
        <fullName evidence="1">Thiopeptide-type bacteriocin biosynthesis domain-containing protein</fullName>
    </recommendedName>
</protein>
<dbReference type="PATRIC" id="fig|1367847.3.peg.3891"/>
<dbReference type="eggNOG" id="ENOG50339Q2">
    <property type="taxonomic scope" value="Bacteria"/>
</dbReference>
<feature type="domain" description="Thiopeptide-type bacteriocin biosynthesis" evidence="1">
    <location>
        <begin position="15"/>
        <end position="301"/>
    </location>
</feature>
<sequence>MNVEATPQIPNPSDWVYLRLYLGAAMDRMDWLLIEIQKLVNANPRIGRWFYIRYVDDGGIHIRLRAQALPEDAARLSIELNDGVAMILARISSQPPGNYAPMVAAPGYTEQIETLSIAHNDIRLKLTTYEPEYDKFGGPVGMPIAEELFHVSSEIACDLLQAEAVGQLSRKSVLPALMRACFDAFQPQTDPVVFWREYAYYWLGSKTPAAEDWRDRFRRKAEELDASGISTFDPDPRIRALTQPLIARWTEALGQAASAYAAAGTTTDADAEVLTFNIAHLMNNRLGIAVLEEAYIASLLEGAIAREALAA</sequence>
<dbReference type="AlphaFoldDB" id="S5XTU6"/>
<dbReference type="EMBL" id="CP006652">
    <property type="protein sequence ID" value="AGT10939.1"/>
    <property type="molecule type" value="Genomic_DNA"/>
</dbReference>
<evidence type="ECO:0000259" key="1">
    <source>
        <dbReference type="Pfam" id="PF14028"/>
    </source>
</evidence>
<keyword evidence="2" id="KW-0614">Plasmid</keyword>
<proteinExistence type="predicted"/>